<evidence type="ECO:0000313" key="2">
    <source>
        <dbReference type="EMBL" id="SET39955.1"/>
    </source>
</evidence>
<gene>
    <name evidence="2" type="ORF">SAMN04487772_11849</name>
</gene>
<dbReference type="AlphaFoldDB" id="A0A1I0E5P7"/>
<evidence type="ECO:0000259" key="1">
    <source>
        <dbReference type="PROSITE" id="PS50075"/>
    </source>
</evidence>
<feature type="domain" description="Carrier" evidence="1">
    <location>
        <begin position="1"/>
        <end position="76"/>
    </location>
</feature>
<reference evidence="2 3" key="1">
    <citation type="submission" date="2016-10" db="EMBL/GenBank/DDBJ databases">
        <authorList>
            <person name="de Groot N.N."/>
        </authorList>
    </citation>
    <scope>NUCLEOTIDE SEQUENCE [LARGE SCALE GENOMIC DNA]</scope>
    <source>
        <strain evidence="2 3">DSM 1801</strain>
    </source>
</reference>
<dbReference type="PROSITE" id="PS50075">
    <property type="entry name" value="CARRIER"/>
    <property type="match status" value="1"/>
</dbReference>
<dbReference type="Pfam" id="PF00550">
    <property type="entry name" value="PP-binding"/>
    <property type="match status" value="1"/>
</dbReference>
<accession>A0A1I0E5P7</accession>
<evidence type="ECO:0000313" key="3">
    <source>
        <dbReference type="Proteomes" id="UP000199800"/>
    </source>
</evidence>
<dbReference type="InterPro" id="IPR009081">
    <property type="entry name" value="PP-bd_ACP"/>
</dbReference>
<dbReference type="Proteomes" id="UP000199800">
    <property type="component" value="Unassembled WGS sequence"/>
</dbReference>
<name>A0A1I0E5P7_9FIRM</name>
<dbReference type="Gene3D" id="1.10.1200.10">
    <property type="entry name" value="ACP-like"/>
    <property type="match status" value="1"/>
</dbReference>
<proteinExistence type="predicted"/>
<sequence length="77" mass="9044">MREKIKAFIEENVILEDVEIKDSDNIFELGIVSSLFSMKLITFLENEFQATIEYEDMKLENFNSIDNIISYLQSKES</sequence>
<organism evidence="2 3">
    <name type="scientific">[Clostridium] polysaccharolyticum</name>
    <dbReference type="NCBI Taxonomy" id="29364"/>
    <lineage>
        <taxon>Bacteria</taxon>
        <taxon>Bacillati</taxon>
        <taxon>Bacillota</taxon>
        <taxon>Clostridia</taxon>
        <taxon>Lachnospirales</taxon>
        <taxon>Lachnospiraceae</taxon>
    </lineage>
</organism>
<dbReference type="STRING" id="29364.SAMN04487772_11849"/>
<protein>
    <submittedName>
        <fullName evidence="2">Phosphopantetheine attachment site</fullName>
    </submittedName>
</protein>
<dbReference type="EMBL" id="FOHN01000018">
    <property type="protein sequence ID" value="SET39955.1"/>
    <property type="molecule type" value="Genomic_DNA"/>
</dbReference>
<dbReference type="InterPro" id="IPR036736">
    <property type="entry name" value="ACP-like_sf"/>
</dbReference>
<dbReference type="RefSeq" id="WP_242939731.1">
    <property type="nucleotide sequence ID" value="NZ_FOHN01000018.1"/>
</dbReference>
<dbReference type="SUPFAM" id="SSF47336">
    <property type="entry name" value="ACP-like"/>
    <property type="match status" value="1"/>
</dbReference>
<keyword evidence="3" id="KW-1185">Reference proteome</keyword>